<name>A0A829YCW4_9GAMM</name>
<gene>
    <name evidence="2" type="ORF">GCM10011487_26810</name>
</gene>
<protein>
    <submittedName>
        <fullName evidence="2">Uncharacterized protein</fullName>
    </submittedName>
</protein>
<feature type="region of interest" description="Disordered" evidence="1">
    <location>
        <begin position="1"/>
        <end position="48"/>
    </location>
</feature>
<evidence type="ECO:0000256" key="1">
    <source>
        <dbReference type="SAM" id="MobiDB-lite"/>
    </source>
</evidence>
<reference evidence="3" key="1">
    <citation type="submission" date="2020-01" db="EMBL/GenBank/DDBJ databases">
        <title>'Steroidobacter agaridevorans' sp. nov., agar-degrading bacteria isolated from rhizosphere soils.</title>
        <authorList>
            <person name="Ikenaga M."/>
            <person name="Kataoka M."/>
            <person name="Murouchi A."/>
            <person name="Katsuragi S."/>
            <person name="Sakai M."/>
        </authorList>
    </citation>
    <scope>NUCLEOTIDE SEQUENCE [LARGE SCALE GENOMIC DNA]</scope>
    <source>
        <strain evidence="3">YU21-B</strain>
    </source>
</reference>
<sequence length="86" mass="9374">MQHRQAQDMNRAEMFRPDDSPAWGTSAPIRSTDADVAGEASDIPSPPAHIDARAVSAVSIKALARYQATKELLFAGQRTKQPLSLR</sequence>
<dbReference type="AlphaFoldDB" id="A0A829YCW4"/>
<comment type="caution">
    <text evidence="2">The sequence shown here is derived from an EMBL/GenBank/DDBJ whole genome shotgun (WGS) entry which is preliminary data.</text>
</comment>
<proteinExistence type="predicted"/>
<evidence type="ECO:0000313" key="2">
    <source>
        <dbReference type="EMBL" id="GFE80681.1"/>
    </source>
</evidence>
<organism evidence="2 3">
    <name type="scientific">Steroidobacter agaridevorans</name>
    <dbReference type="NCBI Taxonomy" id="2695856"/>
    <lineage>
        <taxon>Bacteria</taxon>
        <taxon>Pseudomonadati</taxon>
        <taxon>Pseudomonadota</taxon>
        <taxon>Gammaproteobacteria</taxon>
        <taxon>Steroidobacterales</taxon>
        <taxon>Steroidobacteraceae</taxon>
        <taxon>Steroidobacter</taxon>
    </lineage>
</organism>
<accession>A0A829YCW4</accession>
<evidence type="ECO:0000313" key="3">
    <source>
        <dbReference type="Proteomes" id="UP000445000"/>
    </source>
</evidence>
<dbReference type="EMBL" id="BLJN01000002">
    <property type="protein sequence ID" value="GFE80681.1"/>
    <property type="molecule type" value="Genomic_DNA"/>
</dbReference>
<keyword evidence="3" id="KW-1185">Reference proteome</keyword>
<feature type="compositionally biased region" description="Basic and acidic residues" evidence="1">
    <location>
        <begin position="10"/>
        <end position="19"/>
    </location>
</feature>
<dbReference type="Proteomes" id="UP000445000">
    <property type="component" value="Unassembled WGS sequence"/>
</dbReference>